<protein>
    <submittedName>
        <fullName evidence="1">Uncharacterized protein</fullName>
    </submittedName>
</protein>
<accession>A0A8S5RIA1</accession>
<proteinExistence type="predicted"/>
<evidence type="ECO:0000313" key="1">
    <source>
        <dbReference type="EMBL" id="DAE30842.1"/>
    </source>
</evidence>
<dbReference type="EMBL" id="BK059105">
    <property type="protein sequence ID" value="DAE30842.1"/>
    <property type="molecule type" value="Genomic_DNA"/>
</dbReference>
<name>A0A8S5RIA1_9VIRU</name>
<organism evidence="1">
    <name type="scientific">virus sp. ctML55</name>
    <dbReference type="NCBI Taxonomy" id="2827627"/>
    <lineage>
        <taxon>Viruses</taxon>
    </lineage>
</organism>
<reference evidence="1" key="1">
    <citation type="journal article" date="2021" name="Proc. Natl. Acad. Sci. U.S.A.">
        <title>A Catalog of Tens of Thousands of Viruses from Human Metagenomes Reveals Hidden Associations with Chronic Diseases.</title>
        <authorList>
            <person name="Tisza M.J."/>
            <person name="Buck C.B."/>
        </authorList>
    </citation>
    <scope>NUCLEOTIDE SEQUENCE</scope>
    <source>
        <strain evidence="1">CtML55</strain>
    </source>
</reference>
<sequence>MKSYKMRGPVQKGIDPELQRQAEYIVNTVKNEQKTGEGLWHHGGTGSGYKNAEGARKVFINARTPASSKARAFSLGYVRPKGGIEEATRRASYVSSLDSVYNSKYK</sequence>